<reference evidence="2" key="1">
    <citation type="submission" date="2022-11" db="UniProtKB">
        <authorList>
            <consortium name="WormBaseParasite"/>
        </authorList>
    </citation>
    <scope>IDENTIFICATION</scope>
</reference>
<name>A0AC35EYQ3_9BILA</name>
<dbReference type="WBParaSite" id="PS1159_v2.g11402.t1">
    <property type="protein sequence ID" value="PS1159_v2.g11402.t1"/>
    <property type="gene ID" value="PS1159_v2.g11402"/>
</dbReference>
<proteinExistence type="predicted"/>
<organism evidence="1 2">
    <name type="scientific">Panagrolaimus sp. PS1159</name>
    <dbReference type="NCBI Taxonomy" id="55785"/>
    <lineage>
        <taxon>Eukaryota</taxon>
        <taxon>Metazoa</taxon>
        <taxon>Ecdysozoa</taxon>
        <taxon>Nematoda</taxon>
        <taxon>Chromadorea</taxon>
        <taxon>Rhabditida</taxon>
        <taxon>Tylenchina</taxon>
        <taxon>Panagrolaimomorpha</taxon>
        <taxon>Panagrolaimoidea</taxon>
        <taxon>Panagrolaimidae</taxon>
        <taxon>Panagrolaimus</taxon>
    </lineage>
</organism>
<dbReference type="Proteomes" id="UP000887580">
    <property type="component" value="Unplaced"/>
</dbReference>
<sequence>MLTFNTNGMILQLFAFKAPTMNYIFKNAKTGHLIKLYQCGKYFYAKFRLNIIQHLQIVPDDEAEIF</sequence>
<evidence type="ECO:0000313" key="2">
    <source>
        <dbReference type="WBParaSite" id="PS1159_v2.g11402.t1"/>
    </source>
</evidence>
<accession>A0AC35EYQ3</accession>
<evidence type="ECO:0000313" key="1">
    <source>
        <dbReference type="Proteomes" id="UP000887580"/>
    </source>
</evidence>
<protein>
    <submittedName>
        <fullName evidence="2">Uncharacterized protein</fullName>
    </submittedName>
</protein>